<dbReference type="STRING" id="1163406.A0A0L0NGJ3"/>
<keyword evidence="3" id="KW-1185">Reference proteome</keyword>
<feature type="domain" description="CoA-binding" evidence="1">
    <location>
        <begin position="16"/>
        <end position="134"/>
    </location>
</feature>
<dbReference type="Gene3D" id="3.40.50.720">
    <property type="entry name" value="NAD(P)-binding Rossmann-like Domain"/>
    <property type="match status" value="1"/>
</dbReference>
<dbReference type="PANTHER" id="PTHR33303">
    <property type="entry name" value="CYTOPLASMIC PROTEIN-RELATED"/>
    <property type="match status" value="1"/>
</dbReference>
<gene>
    <name evidence="2" type="ORF">TOPH_02439</name>
</gene>
<reference evidence="2 3" key="1">
    <citation type="journal article" date="2015" name="BMC Genomics">
        <title>The genome of the truffle-parasite Tolypocladium ophioglossoides and the evolution of antifungal peptaibiotics.</title>
        <authorList>
            <person name="Quandt C.A."/>
            <person name="Bushley K.E."/>
            <person name="Spatafora J.W."/>
        </authorList>
    </citation>
    <scope>NUCLEOTIDE SEQUENCE [LARGE SCALE GENOMIC DNA]</scope>
    <source>
        <strain evidence="2 3">CBS 100239</strain>
    </source>
</reference>
<dbReference type="InterPro" id="IPR003781">
    <property type="entry name" value="CoA-bd"/>
</dbReference>
<comment type="caution">
    <text evidence="2">The sequence shown here is derived from an EMBL/GenBank/DDBJ whole genome shotgun (WGS) entry which is preliminary data.</text>
</comment>
<dbReference type="OrthoDB" id="5138418at2759"/>
<dbReference type="Proteomes" id="UP000036947">
    <property type="component" value="Unassembled WGS sequence"/>
</dbReference>
<dbReference type="EMBL" id="LFRF01000004">
    <property type="protein sequence ID" value="KND93159.1"/>
    <property type="molecule type" value="Genomic_DNA"/>
</dbReference>
<organism evidence="2 3">
    <name type="scientific">Tolypocladium ophioglossoides (strain CBS 100239)</name>
    <name type="common">Snaketongue truffleclub</name>
    <name type="synonym">Elaphocordyceps ophioglossoides</name>
    <dbReference type="NCBI Taxonomy" id="1163406"/>
    <lineage>
        <taxon>Eukaryota</taxon>
        <taxon>Fungi</taxon>
        <taxon>Dikarya</taxon>
        <taxon>Ascomycota</taxon>
        <taxon>Pezizomycotina</taxon>
        <taxon>Sordariomycetes</taxon>
        <taxon>Hypocreomycetidae</taxon>
        <taxon>Hypocreales</taxon>
        <taxon>Ophiocordycipitaceae</taxon>
        <taxon>Tolypocladium</taxon>
    </lineage>
</organism>
<name>A0A0L0NGJ3_TOLOC</name>
<evidence type="ECO:0000313" key="3">
    <source>
        <dbReference type="Proteomes" id="UP000036947"/>
    </source>
</evidence>
<dbReference type="AlphaFoldDB" id="A0A0L0NGJ3"/>
<dbReference type="PANTHER" id="PTHR33303:SF2">
    <property type="entry name" value="COA-BINDING DOMAIN-CONTAINING PROTEIN"/>
    <property type="match status" value="1"/>
</dbReference>
<protein>
    <recommendedName>
        <fullName evidence="1">CoA-binding domain-containing protein</fullName>
    </recommendedName>
</protein>
<evidence type="ECO:0000313" key="2">
    <source>
        <dbReference type="EMBL" id="KND93159.1"/>
    </source>
</evidence>
<accession>A0A0L0NGJ3</accession>
<sequence length="167" mass="17719">MATEATARKFFTSPFFAVVGASSNPAKFGHKGSLESEPRRVDWLTVHAWYLLHDLNVTPINPGSSHVTVQGKDYATVPNLSALPNPKETSVSIITHPAVTIGVLEEAKKLGIPAIWMQPGTFDDSVLKFALADGAFSSVVYGDGGRGHGGWCVLVDGEKAMKGAGKL</sequence>
<dbReference type="SUPFAM" id="SSF51735">
    <property type="entry name" value="NAD(P)-binding Rossmann-fold domains"/>
    <property type="match status" value="1"/>
</dbReference>
<proteinExistence type="predicted"/>
<dbReference type="Pfam" id="PF13380">
    <property type="entry name" value="CoA_binding_2"/>
    <property type="match status" value="1"/>
</dbReference>
<dbReference type="InterPro" id="IPR036291">
    <property type="entry name" value="NAD(P)-bd_dom_sf"/>
</dbReference>
<evidence type="ECO:0000259" key="1">
    <source>
        <dbReference type="Pfam" id="PF13380"/>
    </source>
</evidence>